<feature type="compositionally biased region" description="Low complexity" evidence="1">
    <location>
        <begin position="141"/>
        <end position="157"/>
    </location>
</feature>
<dbReference type="EMBL" id="NBNE01000471">
    <property type="protein sequence ID" value="OWZ19217.1"/>
    <property type="molecule type" value="Genomic_DNA"/>
</dbReference>
<evidence type="ECO:0000313" key="2">
    <source>
        <dbReference type="EMBL" id="OWZ19217.1"/>
    </source>
</evidence>
<dbReference type="STRING" id="4795.A0A225WQD9"/>
<feature type="region of interest" description="Disordered" evidence="1">
    <location>
        <begin position="44"/>
        <end position="215"/>
    </location>
</feature>
<proteinExistence type="predicted"/>
<dbReference type="OrthoDB" id="10251809at2759"/>
<dbReference type="PANTHER" id="PTHR23244:SF502">
    <property type="match status" value="1"/>
</dbReference>
<feature type="compositionally biased region" description="Polar residues" evidence="1">
    <location>
        <begin position="563"/>
        <end position="573"/>
    </location>
</feature>
<protein>
    <submittedName>
        <fullName evidence="2">Rab9 effector protein</fullName>
    </submittedName>
</protein>
<feature type="compositionally biased region" description="Low complexity" evidence="1">
    <location>
        <begin position="44"/>
        <end position="55"/>
    </location>
</feature>
<feature type="compositionally biased region" description="Basic and acidic residues" evidence="1">
    <location>
        <begin position="117"/>
        <end position="135"/>
    </location>
</feature>
<gene>
    <name evidence="2" type="ORF">PHMEG_0006572</name>
</gene>
<feature type="compositionally biased region" description="Basic residues" evidence="1">
    <location>
        <begin position="158"/>
        <end position="168"/>
    </location>
</feature>
<name>A0A225WQD9_9STRA</name>
<feature type="region of interest" description="Disordered" evidence="1">
    <location>
        <begin position="554"/>
        <end position="573"/>
    </location>
</feature>
<dbReference type="AlphaFoldDB" id="A0A225WQD9"/>
<reference evidence="3" key="1">
    <citation type="submission" date="2017-03" db="EMBL/GenBank/DDBJ databases">
        <title>Phytopthora megakarya and P. palmivora, two closely related causual agents of cacao black pod achieved similar genome size and gene model numbers by different mechanisms.</title>
        <authorList>
            <person name="Ali S."/>
            <person name="Shao J."/>
            <person name="Larry D.J."/>
            <person name="Kronmiller B."/>
            <person name="Shen D."/>
            <person name="Strem M.D."/>
            <person name="Melnick R.L."/>
            <person name="Guiltinan M.J."/>
            <person name="Tyler B.M."/>
            <person name="Meinhardt L.W."/>
            <person name="Bailey B.A."/>
        </authorList>
    </citation>
    <scope>NUCLEOTIDE SEQUENCE [LARGE SCALE GENOMIC DNA]</scope>
    <source>
        <strain evidence="3">zdho120</strain>
    </source>
</reference>
<evidence type="ECO:0000313" key="3">
    <source>
        <dbReference type="Proteomes" id="UP000198211"/>
    </source>
</evidence>
<dbReference type="Pfam" id="PF13415">
    <property type="entry name" value="Beta-prop_FBX42"/>
    <property type="match status" value="1"/>
</dbReference>
<keyword evidence="3" id="KW-1185">Reference proteome</keyword>
<accession>A0A225WQD9</accession>
<dbReference type="PANTHER" id="PTHR23244">
    <property type="entry name" value="KELCH REPEAT DOMAIN"/>
    <property type="match status" value="1"/>
</dbReference>
<dbReference type="Proteomes" id="UP000198211">
    <property type="component" value="Unassembled WGS sequence"/>
</dbReference>
<dbReference type="Gene3D" id="2.120.10.80">
    <property type="entry name" value="Kelch-type beta propeller"/>
    <property type="match status" value="2"/>
</dbReference>
<evidence type="ECO:0000256" key="1">
    <source>
        <dbReference type="SAM" id="MobiDB-lite"/>
    </source>
</evidence>
<sequence length="573" mass="62649">MPLLSYEGVEVDLPANLAGIRFEFTAGSLTIHCRNFTGDVVLSKPAEASSKPSSPSKKRTIDLSASDDDDEADAKRPRPNFLNEAEQTFDDDDEVDAKRPRPNFLNEAEQTLLLAKMSDDKKAKSKEKTKDKEPDAEVETAAEQATDSADSSESTTGKKGKKTKKGTKKTKESVDSFFSPEPKQTSRKATPDSNMKKSKATKTSPGKSIKDLMIGPPKPKLKVVASWEMMEALGTAPPGRWGHTATKISDERVVVYGGTDDEERTLGDLHVFDMKTHRWMTPLNCETITRSWHDAVYLSTKNLILVFGGERNSDAEGELDILSDILVLDTECFLWYPPAIRGTPPPGKSGHTCTALGDEMVVFGGSGGRNRQTSVHILDSDEWNWKAVKVEGKPPTARTYHSAVALGDDKIVYFGGNASSKSFNDVHVLQKAKKSGDVVWSWDHPNVTGLPPQEHTGHSATLVSDGKILIFGGWDPQGVDVSAPTQVFNDAFLLDTKTWEWQPANFSDEGSVEASRELVGHGAVLDGNGRVHLFGGQNGMENRVNDICTITLSQKQDEKPKQSETTASTLENE</sequence>
<dbReference type="InterPro" id="IPR011043">
    <property type="entry name" value="Gal_Oxase/kelch_b-propeller"/>
</dbReference>
<dbReference type="SUPFAM" id="SSF50965">
    <property type="entry name" value="Galactose oxidase, central domain"/>
    <property type="match status" value="1"/>
</dbReference>
<organism evidence="2 3">
    <name type="scientific">Phytophthora megakarya</name>
    <dbReference type="NCBI Taxonomy" id="4795"/>
    <lineage>
        <taxon>Eukaryota</taxon>
        <taxon>Sar</taxon>
        <taxon>Stramenopiles</taxon>
        <taxon>Oomycota</taxon>
        <taxon>Peronosporomycetes</taxon>
        <taxon>Peronosporales</taxon>
        <taxon>Peronosporaceae</taxon>
        <taxon>Phytophthora</taxon>
    </lineage>
</organism>
<comment type="caution">
    <text evidence="2">The sequence shown here is derived from an EMBL/GenBank/DDBJ whole genome shotgun (WGS) entry which is preliminary data.</text>
</comment>
<dbReference type="InterPro" id="IPR015915">
    <property type="entry name" value="Kelch-typ_b-propeller"/>
</dbReference>